<evidence type="ECO:0000256" key="10">
    <source>
        <dbReference type="ARBA" id="ARBA00022989"/>
    </source>
</evidence>
<name>A0A7C4M331_UNCC3</name>
<feature type="binding site" evidence="16">
    <location>
        <position position="66"/>
    </location>
    <ligand>
        <name>substrate</name>
    </ligand>
</feature>
<evidence type="ECO:0000256" key="8">
    <source>
        <dbReference type="ARBA" id="ARBA00022777"/>
    </source>
</evidence>
<comment type="caution">
    <text evidence="20">The sequence shown here is derived from an EMBL/GenBank/DDBJ whole genome shotgun (WGS) entry which is preliminary data.</text>
</comment>
<keyword evidence="12 19" id="KW-0472">Membrane</keyword>
<reference evidence="20" key="1">
    <citation type="journal article" date="2020" name="mSystems">
        <title>Genome- and Community-Level Interaction Insights into Carbon Utilization and Element Cycling Functions of Hydrothermarchaeota in Hydrothermal Sediment.</title>
        <authorList>
            <person name="Zhou Z."/>
            <person name="Liu Y."/>
            <person name="Xu W."/>
            <person name="Pan J."/>
            <person name="Luo Z.H."/>
            <person name="Li M."/>
        </authorList>
    </citation>
    <scope>NUCLEOTIDE SEQUENCE [LARGE SCALE GENOMIC DNA]</scope>
    <source>
        <strain evidence="20">SpSt-579</strain>
    </source>
</reference>
<evidence type="ECO:0000256" key="1">
    <source>
        <dbReference type="ARBA" id="ARBA00004651"/>
    </source>
</evidence>
<comment type="subcellular location">
    <subcellularLocation>
        <location evidence="1">Cell membrane</location>
        <topology evidence="1">Multi-pass membrane protein</topology>
    </subcellularLocation>
</comment>
<sequence>MYLIKKHHISFKHAWDGLVWAFTTQPNFKVHLSLSLFVLVLGVLFKITYIEMIILVFTIIFGLGIEMVNTSIEALTDLVTTEYKKSAKIAKDVAAGMMLLTALGAVFVASLIFIPRILLLL</sequence>
<protein>
    <submittedName>
        <fullName evidence="20">Diacylglycerol kinase family protein</fullName>
    </submittedName>
</protein>
<keyword evidence="5" id="KW-0808">Transferase</keyword>
<keyword evidence="3" id="KW-1003">Cell membrane</keyword>
<dbReference type="InterPro" id="IPR033717">
    <property type="entry name" value="UDPK"/>
</dbReference>
<gene>
    <name evidence="20" type="ORF">ENT43_02750</name>
</gene>
<feature type="binding site" evidence="17">
    <location>
        <position position="73"/>
    </location>
    <ligand>
        <name>ATP</name>
        <dbReference type="ChEBI" id="CHEBI:30616"/>
    </ligand>
</feature>
<evidence type="ECO:0000256" key="15">
    <source>
        <dbReference type="PIRSR" id="PIRSR600829-1"/>
    </source>
</evidence>
<evidence type="ECO:0000256" key="12">
    <source>
        <dbReference type="ARBA" id="ARBA00023136"/>
    </source>
</evidence>
<keyword evidence="4" id="KW-0444">Lipid biosynthesis</keyword>
<feature type="active site" description="Proton acceptor" evidence="15">
    <location>
        <position position="66"/>
    </location>
</feature>
<dbReference type="GO" id="GO:0046872">
    <property type="term" value="F:metal ion binding"/>
    <property type="evidence" value="ECO:0007669"/>
    <property type="project" value="UniProtKB-KW"/>
</dbReference>
<organism evidence="20">
    <name type="scientific">candidate division CPR3 bacterium</name>
    <dbReference type="NCBI Taxonomy" id="2268181"/>
    <lineage>
        <taxon>Bacteria</taxon>
        <taxon>Bacteria division CPR3</taxon>
    </lineage>
</organism>
<dbReference type="PANTHER" id="PTHR34299">
    <property type="entry name" value="DIACYLGLYCEROL KINASE"/>
    <property type="match status" value="1"/>
</dbReference>
<feature type="transmembrane region" description="Helical" evidence="19">
    <location>
        <begin position="36"/>
        <end position="63"/>
    </location>
</feature>
<accession>A0A7C4M331</accession>
<dbReference type="GO" id="GO:0016301">
    <property type="term" value="F:kinase activity"/>
    <property type="evidence" value="ECO:0007669"/>
    <property type="project" value="UniProtKB-KW"/>
</dbReference>
<dbReference type="CDD" id="cd14265">
    <property type="entry name" value="UDPK_IM_like"/>
    <property type="match status" value="1"/>
</dbReference>
<evidence type="ECO:0000256" key="3">
    <source>
        <dbReference type="ARBA" id="ARBA00022475"/>
    </source>
</evidence>
<dbReference type="InterPro" id="IPR036945">
    <property type="entry name" value="DAGK_sf"/>
</dbReference>
<dbReference type="AlphaFoldDB" id="A0A7C4M331"/>
<dbReference type="Gene3D" id="1.10.287.3610">
    <property type="match status" value="1"/>
</dbReference>
<proteinExistence type="inferred from homology"/>
<evidence type="ECO:0000256" key="18">
    <source>
        <dbReference type="PIRSR" id="PIRSR600829-4"/>
    </source>
</evidence>
<keyword evidence="7 17" id="KW-0547">Nucleotide-binding</keyword>
<dbReference type="PANTHER" id="PTHR34299:SF1">
    <property type="entry name" value="DIACYLGLYCEROL KINASE"/>
    <property type="match status" value="1"/>
</dbReference>
<evidence type="ECO:0000256" key="5">
    <source>
        <dbReference type="ARBA" id="ARBA00022679"/>
    </source>
</evidence>
<feature type="binding site" evidence="18">
    <location>
        <position position="73"/>
    </location>
    <ligand>
        <name>a divalent metal cation</name>
        <dbReference type="ChEBI" id="CHEBI:60240"/>
    </ligand>
</feature>
<dbReference type="GO" id="GO:0005524">
    <property type="term" value="F:ATP binding"/>
    <property type="evidence" value="ECO:0007669"/>
    <property type="project" value="UniProtKB-KW"/>
</dbReference>
<comment type="similarity">
    <text evidence="2">Belongs to the bacterial diacylglycerol kinase family.</text>
</comment>
<evidence type="ECO:0000256" key="7">
    <source>
        <dbReference type="ARBA" id="ARBA00022741"/>
    </source>
</evidence>
<dbReference type="InterPro" id="IPR000829">
    <property type="entry name" value="DAGK"/>
</dbReference>
<evidence type="ECO:0000256" key="6">
    <source>
        <dbReference type="ARBA" id="ARBA00022692"/>
    </source>
</evidence>
<keyword evidence="14" id="KW-1208">Phospholipid metabolism</keyword>
<evidence type="ECO:0000256" key="2">
    <source>
        <dbReference type="ARBA" id="ARBA00005967"/>
    </source>
</evidence>
<feature type="transmembrane region" description="Helical" evidence="19">
    <location>
        <begin position="93"/>
        <end position="114"/>
    </location>
</feature>
<evidence type="ECO:0000256" key="11">
    <source>
        <dbReference type="ARBA" id="ARBA00023098"/>
    </source>
</evidence>
<evidence type="ECO:0000256" key="17">
    <source>
        <dbReference type="PIRSR" id="PIRSR600829-3"/>
    </source>
</evidence>
<keyword evidence="9 17" id="KW-0067">ATP-binding</keyword>
<dbReference type="GO" id="GO:0008654">
    <property type="term" value="P:phospholipid biosynthetic process"/>
    <property type="evidence" value="ECO:0007669"/>
    <property type="project" value="UniProtKB-KW"/>
</dbReference>
<evidence type="ECO:0000256" key="19">
    <source>
        <dbReference type="SAM" id="Phobius"/>
    </source>
</evidence>
<evidence type="ECO:0000313" key="20">
    <source>
        <dbReference type="EMBL" id="HGT71153.1"/>
    </source>
</evidence>
<dbReference type="Pfam" id="PF01219">
    <property type="entry name" value="DAGK_prokar"/>
    <property type="match status" value="1"/>
</dbReference>
<evidence type="ECO:0000256" key="16">
    <source>
        <dbReference type="PIRSR" id="PIRSR600829-2"/>
    </source>
</evidence>
<feature type="binding site" evidence="17">
    <location>
        <begin position="91"/>
        <end position="92"/>
    </location>
    <ligand>
        <name>ATP</name>
        <dbReference type="ChEBI" id="CHEBI:30616"/>
    </ligand>
</feature>
<keyword evidence="13" id="KW-0594">Phospholipid biosynthesis</keyword>
<dbReference type="GO" id="GO:0005886">
    <property type="term" value="C:plasma membrane"/>
    <property type="evidence" value="ECO:0007669"/>
    <property type="project" value="UniProtKB-SubCell"/>
</dbReference>
<evidence type="ECO:0000256" key="4">
    <source>
        <dbReference type="ARBA" id="ARBA00022516"/>
    </source>
</evidence>
<dbReference type="EMBL" id="DSYQ01000011">
    <property type="protein sequence ID" value="HGT71153.1"/>
    <property type="molecule type" value="Genomic_DNA"/>
</dbReference>
<keyword evidence="6 19" id="KW-0812">Transmembrane</keyword>
<keyword evidence="18" id="KW-0479">Metal-binding</keyword>
<keyword evidence="10 19" id="KW-1133">Transmembrane helix</keyword>
<evidence type="ECO:0000256" key="9">
    <source>
        <dbReference type="ARBA" id="ARBA00022840"/>
    </source>
</evidence>
<keyword evidence="11" id="KW-0443">Lipid metabolism</keyword>
<evidence type="ECO:0000256" key="13">
    <source>
        <dbReference type="ARBA" id="ARBA00023209"/>
    </source>
</evidence>
<evidence type="ECO:0000256" key="14">
    <source>
        <dbReference type="ARBA" id="ARBA00023264"/>
    </source>
</evidence>
<comment type="cofactor">
    <cofactor evidence="18">
        <name>Mg(2+)</name>
        <dbReference type="ChEBI" id="CHEBI:18420"/>
    </cofactor>
    <text evidence="18">Mn(2+), Zn(2+), Cd(2+) and Co(2+) support activity to lesser extents.</text>
</comment>
<keyword evidence="8 20" id="KW-0418">Kinase</keyword>
<keyword evidence="18" id="KW-0460">Magnesium</keyword>